<evidence type="ECO:0000256" key="2">
    <source>
        <dbReference type="ARBA" id="ARBA00004987"/>
    </source>
</evidence>
<dbReference type="EMBL" id="MNUE01000033">
    <property type="protein sequence ID" value="OJD33123.1"/>
    <property type="molecule type" value="Genomic_DNA"/>
</dbReference>
<dbReference type="InterPro" id="IPR026891">
    <property type="entry name" value="Fn3-like"/>
</dbReference>
<dbReference type="PROSITE" id="PS51820">
    <property type="entry name" value="PA14"/>
    <property type="match status" value="1"/>
</dbReference>
<evidence type="ECO:0000256" key="1">
    <source>
        <dbReference type="ARBA" id="ARBA00000448"/>
    </source>
</evidence>
<keyword evidence="7" id="KW-0326">Glycosidase</keyword>
<dbReference type="Gene3D" id="3.20.20.300">
    <property type="entry name" value="Glycoside hydrolase, family 3, N-terminal domain"/>
    <property type="match status" value="1"/>
</dbReference>
<name>A0A1J9RKK7_9PEZI</name>
<dbReference type="STRING" id="236234.A0A1J9RKK7"/>
<dbReference type="InterPro" id="IPR050288">
    <property type="entry name" value="Cellulose_deg_GH3"/>
</dbReference>
<dbReference type="InterPro" id="IPR037524">
    <property type="entry name" value="PA14/GLEYA"/>
</dbReference>
<evidence type="ECO:0000259" key="9">
    <source>
        <dbReference type="PROSITE" id="PS51820"/>
    </source>
</evidence>
<feature type="compositionally biased region" description="Pro residues" evidence="8">
    <location>
        <begin position="227"/>
        <end position="236"/>
    </location>
</feature>
<evidence type="ECO:0000256" key="3">
    <source>
        <dbReference type="ARBA" id="ARBA00005336"/>
    </source>
</evidence>
<dbReference type="EC" id="3.2.1.21" evidence="4"/>
<keyword evidence="6" id="KW-0325">Glycoprotein</keyword>
<comment type="similarity">
    <text evidence="3">Belongs to the glycosyl hydrolase 3 family.</text>
</comment>
<feature type="region of interest" description="Disordered" evidence="8">
    <location>
        <begin position="209"/>
        <end position="249"/>
    </location>
</feature>
<keyword evidence="11" id="KW-1185">Reference proteome</keyword>
<comment type="catalytic activity">
    <reaction evidence="1">
        <text>Hydrolysis of terminal, non-reducing beta-D-glucosyl residues with release of beta-D-glucose.</text>
        <dbReference type="EC" id="3.2.1.21"/>
    </reaction>
</comment>
<evidence type="ECO:0000256" key="7">
    <source>
        <dbReference type="ARBA" id="ARBA00023295"/>
    </source>
</evidence>
<evidence type="ECO:0000313" key="11">
    <source>
        <dbReference type="Proteomes" id="UP000183809"/>
    </source>
</evidence>
<dbReference type="InterPro" id="IPR017853">
    <property type="entry name" value="GH"/>
</dbReference>
<organism evidence="10 11">
    <name type="scientific">Diplodia corticola</name>
    <dbReference type="NCBI Taxonomy" id="236234"/>
    <lineage>
        <taxon>Eukaryota</taxon>
        <taxon>Fungi</taxon>
        <taxon>Dikarya</taxon>
        <taxon>Ascomycota</taxon>
        <taxon>Pezizomycotina</taxon>
        <taxon>Dothideomycetes</taxon>
        <taxon>Dothideomycetes incertae sedis</taxon>
        <taxon>Botryosphaeriales</taxon>
        <taxon>Botryosphaeriaceae</taxon>
        <taxon>Diplodia</taxon>
    </lineage>
</organism>
<dbReference type="GeneID" id="31014775"/>
<dbReference type="PANTHER" id="PTHR42715:SF3">
    <property type="entry name" value="BETA-GLUCOSIDASE B-RELATED"/>
    <property type="match status" value="1"/>
</dbReference>
<dbReference type="Pfam" id="PF07691">
    <property type="entry name" value="PA14"/>
    <property type="match status" value="1"/>
</dbReference>
<dbReference type="SMART" id="SM01217">
    <property type="entry name" value="Fn3_like"/>
    <property type="match status" value="1"/>
</dbReference>
<evidence type="ECO:0000256" key="6">
    <source>
        <dbReference type="ARBA" id="ARBA00023180"/>
    </source>
</evidence>
<dbReference type="OrthoDB" id="3472238at2759"/>
<dbReference type="GO" id="GO:0009251">
    <property type="term" value="P:glucan catabolic process"/>
    <property type="evidence" value="ECO:0007669"/>
    <property type="project" value="TreeGrafter"/>
</dbReference>
<evidence type="ECO:0000256" key="5">
    <source>
        <dbReference type="ARBA" id="ARBA00022801"/>
    </source>
</evidence>
<protein>
    <recommendedName>
        <fullName evidence="4">beta-glucosidase</fullName>
        <ecNumber evidence="4">3.2.1.21</ecNumber>
    </recommendedName>
</protein>
<sequence>MRSLMSERIERQASANGIRKADALTMDEFIMKHVSNVEAEPWDLKLELLLNKAHWPVPATRRSLLWSQLGWRGLAMSDWGGTNSTAESIDAGMHLEMPGPTRWRRVEDVKAALGDDVELLYAKGAHTFRLLPPMGEDRFDTDDYSNPPPVGTKNIPTSNWAPILSTETAEAGKLTGTFRPSKTGNHHLGFSGLGPCKLFINGELVSEQPHNHPEPMAFNPPRRRPATPLPTPFPRRPPLHHRSPPTPTACPPLNTSGLSVADRFAAGGKVVQVYAGPAGETAVEMAVKQLVGFERVELAPGETKAVRVAVPVRGLAYFEEGVGKGVVEKGEYRIMVGESSVDILESWVVAVAERLEFAP</sequence>
<gene>
    <name evidence="10" type="ORF">BKCO1_3300019</name>
</gene>
<dbReference type="Proteomes" id="UP000183809">
    <property type="component" value="Unassembled WGS sequence"/>
</dbReference>
<evidence type="ECO:0000256" key="4">
    <source>
        <dbReference type="ARBA" id="ARBA00012744"/>
    </source>
</evidence>
<comment type="caution">
    <text evidence="10">The sequence shown here is derived from an EMBL/GenBank/DDBJ whole genome shotgun (WGS) entry which is preliminary data.</text>
</comment>
<dbReference type="InterPro" id="IPR013783">
    <property type="entry name" value="Ig-like_fold"/>
</dbReference>
<dbReference type="Gene3D" id="2.60.40.10">
    <property type="entry name" value="Immunoglobulins"/>
    <property type="match status" value="1"/>
</dbReference>
<dbReference type="PANTHER" id="PTHR42715">
    <property type="entry name" value="BETA-GLUCOSIDASE"/>
    <property type="match status" value="1"/>
</dbReference>
<dbReference type="AlphaFoldDB" id="A0A1J9RKK7"/>
<dbReference type="GO" id="GO:0008422">
    <property type="term" value="F:beta-glucosidase activity"/>
    <property type="evidence" value="ECO:0007669"/>
    <property type="project" value="UniProtKB-EC"/>
</dbReference>
<keyword evidence="5 10" id="KW-0378">Hydrolase</keyword>
<dbReference type="InterPro" id="IPR011658">
    <property type="entry name" value="PA14_dom"/>
</dbReference>
<dbReference type="RefSeq" id="XP_020129383.1">
    <property type="nucleotide sequence ID" value="XM_020274514.1"/>
</dbReference>
<feature type="domain" description="PA14" evidence="9">
    <location>
        <begin position="129"/>
        <end position="276"/>
    </location>
</feature>
<dbReference type="InterPro" id="IPR036962">
    <property type="entry name" value="Glyco_hydro_3_N_sf"/>
</dbReference>
<dbReference type="Pfam" id="PF14310">
    <property type="entry name" value="Fn3-like"/>
    <property type="match status" value="1"/>
</dbReference>
<reference evidence="10 11" key="1">
    <citation type="submission" date="2016-10" db="EMBL/GenBank/DDBJ databases">
        <title>Proteomics and genomics reveal pathogen-plant mechanisms compatible with a hemibiotrophic lifestyle of Diplodia corticola.</title>
        <authorList>
            <person name="Fernandes I."/>
            <person name="De Jonge R."/>
            <person name="Van De Peer Y."/>
            <person name="Devreese B."/>
            <person name="Alves A."/>
            <person name="Esteves A.C."/>
        </authorList>
    </citation>
    <scope>NUCLEOTIDE SEQUENCE [LARGE SCALE GENOMIC DNA]</scope>
    <source>
        <strain evidence="10 11">CBS 112549</strain>
    </source>
</reference>
<accession>A0A1J9RKK7</accession>
<proteinExistence type="inferred from homology"/>
<comment type="pathway">
    <text evidence="2">Glycan metabolism; cellulose degradation.</text>
</comment>
<evidence type="ECO:0000313" key="10">
    <source>
        <dbReference type="EMBL" id="OJD33123.1"/>
    </source>
</evidence>
<evidence type="ECO:0000256" key="8">
    <source>
        <dbReference type="SAM" id="MobiDB-lite"/>
    </source>
</evidence>
<dbReference type="SUPFAM" id="SSF51445">
    <property type="entry name" value="(Trans)glycosidases"/>
    <property type="match status" value="1"/>
</dbReference>
<dbReference type="Gene3D" id="2.60.120.260">
    <property type="entry name" value="Galactose-binding domain-like"/>
    <property type="match status" value="1"/>
</dbReference>